<name>A0A9D1WIS7_9FIRM</name>
<dbReference type="EMBL" id="DXEX01000204">
    <property type="protein sequence ID" value="HIX59941.1"/>
    <property type="molecule type" value="Genomic_DNA"/>
</dbReference>
<evidence type="ECO:0000313" key="6">
    <source>
        <dbReference type="EMBL" id="HIX59941.1"/>
    </source>
</evidence>
<evidence type="ECO:0000256" key="3">
    <source>
        <dbReference type="ARBA" id="ARBA00023125"/>
    </source>
</evidence>
<sequence>MMSNESFKRIYENNYRLAIKIAFDMIRDMELAEDICQEVFMKLYQRFDEPDEDLIRAWIVLNTRRKTIDYMRKSAASREVCSVEENLVRRESPYGMPDSCPAQMVYGELRREIFEKLKEKNSLWHDLMVRIVILDENPEAVAKEYGISILHLRTTIHRARVWIRKEFGESYKNLKY</sequence>
<feature type="domain" description="RNA polymerase sigma-70 region 2" evidence="5">
    <location>
        <begin position="10"/>
        <end position="75"/>
    </location>
</feature>
<organism evidence="6 7">
    <name type="scientific">Candidatus Blautia gallistercoris</name>
    <dbReference type="NCBI Taxonomy" id="2838490"/>
    <lineage>
        <taxon>Bacteria</taxon>
        <taxon>Bacillati</taxon>
        <taxon>Bacillota</taxon>
        <taxon>Clostridia</taxon>
        <taxon>Lachnospirales</taxon>
        <taxon>Lachnospiraceae</taxon>
        <taxon>Blautia</taxon>
    </lineage>
</organism>
<reference evidence="6" key="2">
    <citation type="submission" date="2021-04" db="EMBL/GenBank/DDBJ databases">
        <authorList>
            <person name="Gilroy R."/>
        </authorList>
    </citation>
    <scope>NUCLEOTIDE SEQUENCE</scope>
    <source>
        <strain evidence="6">ChiSjej1B19-8411</strain>
    </source>
</reference>
<keyword evidence="2" id="KW-0731">Sigma factor</keyword>
<accession>A0A9D1WIS7</accession>
<reference evidence="6" key="1">
    <citation type="journal article" date="2021" name="PeerJ">
        <title>Extensive microbial diversity within the chicken gut microbiome revealed by metagenomics and culture.</title>
        <authorList>
            <person name="Gilroy R."/>
            <person name="Ravi A."/>
            <person name="Getino M."/>
            <person name="Pursley I."/>
            <person name="Horton D.L."/>
            <person name="Alikhan N.F."/>
            <person name="Baker D."/>
            <person name="Gharbi K."/>
            <person name="Hall N."/>
            <person name="Watson M."/>
            <person name="Adriaenssens E.M."/>
            <person name="Foster-Nyarko E."/>
            <person name="Jarju S."/>
            <person name="Secka A."/>
            <person name="Antonio M."/>
            <person name="Oren A."/>
            <person name="Chaudhuri R.R."/>
            <person name="La Ragione R."/>
            <person name="Hildebrand F."/>
            <person name="Pallen M.J."/>
        </authorList>
    </citation>
    <scope>NUCLEOTIDE SEQUENCE</scope>
    <source>
        <strain evidence="6">ChiSjej1B19-8411</strain>
    </source>
</reference>
<dbReference type="InterPro" id="IPR039425">
    <property type="entry name" value="RNA_pol_sigma-70-like"/>
</dbReference>
<dbReference type="InterPro" id="IPR007627">
    <property type="entry name" value="RNA_pol_sigma70_r2"/>
</dbReference>
<dbReference type="GO" id="GO:0003677">
    <property type="term" value="F:DNA binding"/>
    <property type="evidence" value="ECO:0007669"/>
    <property type="project" value="UniProtKB-KW"/>
</dbReference>
<comment type="caution">
    <text evidence="6">The sequence shown here is derived from an EMBL/GenBank/DDBJ whole genome shotgun (WGS) entry which is preliminary data.</text>
</comment>
<keyword evidence="4" id="KW-0804">Transcription</keyword>
<proteinExistence type="predicted"/>
<dbReference type="PANTHER" id="PTHR43133:SF8">
    <property type="entry name" value="RNA POLYMERASE SIGMA FACTOR HI_1459-RELATED"/>
    <property type="match status" value="1"/>
</dbReference>
<dbReference type="Proteomes" id="UP000886817">
    <property type="component" value="Unassembled WGS sequence"/>
</dbReference>
<dbReference type="GO" id="GO:0016987">
    <property type="term" value="F:sigma factor activity"/>
    <property type="evidence" value="ECO:0007669"/>
    <property type="project" value="UniProtKB-KW"/>
</dbReference>
<dbReference type="GO" id="GO:0006352">
    <property type="term" value="P:DNA-templated transcription initiation"/>
    <property type="evidence" value="ECO:0007669"/>
    <property type="project" value="InterPro"/>
</dbReference>
<dbReference type="InterPro" id="IPR014284">
    <property type="entry name" value="RNA_pol_sigma-70_dom"/>
</dbReference>
<dbReference type="SUPFAM" id="SSF88946">
    <property type="entry name" value="Sigma2 domain of RNA polymerase sigma factors"/>
    <property type="match status" value="1"/>
</dbReference>
<protein>
    <submittedName>
        <fullName evidence="6">Sigma-70 family RNA polymerase sigma factor</fullName>
    </submittedName>
</protein>
<evidence type="ECO:0000259" key="5">
    <source>
        <dbReference type="Pfam" id="PF04542"/>
    </source>
</evidence>
<dbReference type="NCBIfam" id="TIGR02937">
    <property type="entry name" value="sigma70-ECF"/>
    <property type="match status" value="1"/>
</dbReference>
<gene>
    <name evidence="6" type="ORF">IAA45_09545</name>
</gene>
<dbReference type="Gene3D" id="1.10.1740.10">
    <property type="match status" value="1"/>
</dbReference>
<evidence type="ECO:0000256" key="2">
    <source>
        <dbReference type="ARBA" id="ARBA00023082"/>
    </source>
</evidence>
<dbReference type="PANTHER" id="PTHR43133">
    <property type="entry name" value="RNA POLYMERASE ECF-TYPE SIGMA FACTO"/>
    <property type="match status" value="1"/>
</dbReference>
<dbReference type="InterPro" id="IPR013325">
    <property type="entry name" value="RNA_pol_sigma_r2"/>
</dbReference>
<evidence type="ECO:0000256" key="4">
    <source>
        <dbReference type="ARBA" id="ARBA00023163"/>
    </source>
</evidence>
<keyword evidence="1" id="KW-0805">Transcription regulation</keyword>
<dbReference type="AlphaFoldDB" id="A0A9D1WIS7"/>
<dbReference type="Pfam" id="PF04542">
    <property type="entry name" value="Sigma70_r2"/>
    <property type="match status" value="1"/>
</dbReference>
<keyword evidence="3" id="KW-0238">DNA-binding</keyword>
<evidence type="ECO:0000313" key="7">
    <source>
        <dbReference type="Proteomes" id="UP000886817"/>
    </source>
</evidence>
<evidence type="ECO:0000256" key="1">
    <source>
        <dbReference type="ARBA" id="ARBA00023015"/>
    </source>
</evidence>